<sequence>MQEYLHQLKLIADQFANYGALNSEEDLILYTLSGLPSIYRPFQTSICTKSQHDPVSLEEVHTLLFLEELSLVDEVHVNSSTTFAAGKISSSQGQPAASTNQDQC</sequence>
<gene>
    <name evidence="1" type="ORF">MRB53_033063</name>
</gene>
<accession>A0ACC2KU81</accession>
<keyword evidence="2" id="KW-1185">Reference proteome</keyword>
<evidence type="ECO:0000313" key="1">
    <source>
        <dbReference type="EMBL" id="KAJ8624533.1"/>
    </source>
</evidence>
<dbReference type="EMBL" id="CM056819">
    <property type="protein sequence ID" value="KAJ8624533.1"/>
    <property type="molecule type" value="Genomic_DNA"/>
</dbReference>
<organism evidence="1 2">
    <name type="scientific">Persea americana</name>
    <name type="common">Avocado</name>
    <dbReference type="NCBI Taxonomy" id="3435"/>
    <lineage>
        <taxon>Eukaryota</taxon>
        <taxon>Viridiplantae</taxon>
        <taxon>Streptophyta</taxon>
        <taxon>Embryophyta</taxon>
        <taxon>Tracheophyta</taxon>
        <taxon>Spermatophyta</taxon>
        <taxon>Magnoliopsida</taxon>
        <taxon>Magnoliidae</taxon>
        <taxon>Laurales</taxon>
        <taxon>Lauraceae</taxon>
        <taxon>Persea</taxon>
    </lineage>
</organism>
<reference evidence="1 2" key="1">
    <citation type="journal article" date="2022" name="Hortic Res">
        <title>A haplotype resolved chromosomal level avocado genome allows analysis of novel avocado genes.</title>
        <authorList>
            <person name="Nath O."/>
            <person name="Fletcher S.J."/>
            <person name="Hayward A."/>
            <person name="Shaw L.M."/>
            <person name="Masouleh A.K."/>
            <person name="Furtado A."/>
            <person name="Henry R.J."/>
            <person name="Mitter N."/>
        </authorList>
    </citation>
    <scope>NUCLEOTIDE SEQUENCE [LARGE SCALE GENOMIC DNA]</scope>
    <source>
        <strain evidence="2">cv. Hass</strain>
    </source>
</reference>
<dbReference type="Proteomes" id="UP001234297">
    <property type="component" value="Chromosome 11"/>
</dbReference>
<proteinExistence type="predicted"/>
<name>A0ACC2KU81_PERAE</name>
<protein>
    <submittedName>
        <fullName evidence="1">Uncharacterized protein</fullName>
    </submittedName>
</protein>
<comment type="caution">
    <text evidence="1">The sequence shown here is derived from an EMBL/GenBank/DDBJ whole genome shotgun (WGS) entry which is preliminary data.</text>
</comment>
<evidence type="ECO:0000313" key="2">
    <source>
        <dbReference type="Proteomes" id="UP001234297"/>
    </source>
</evidence>